<protein>
    <recommendedName>
        <fullName evidence="6">Cystathionine gamma-synthase</fullName>
    </recommendedName>
</protein>
<dbReference type="InterPro" id="IPR015422">
    <property type="entry name" value="PyrdxlP-dep_Trfase_small"/>
</dbReference>
<accession>A0A4R0R294</accession>
<name>A0A4R0R294_9APHY</name>
<dbReference type="SUPFAM" id="SSF53383">
    <property type="entry name" value="PLP-dependent transferases"/>
    <property type="match status" value="1"/>
</dbReference>
<keyword evidence="5" id="KW-1185">Reference proteome</keyword>
<comment type="cofactor">
    <cofactor evidence="1 3">
        <name>pyridoxal 5'-phosphate</name>
        <dbReference type="ChEBI" id="CHEBI:597326"/>
    </cofactor>
</comment>
<dbReference type="Gene3D" id="3.40.640.10">
    <property type="entry name" value="Type I PLP-dependent aspartate aminotransferase-like (Major domain)"/>
    <property type="match status" value="1"/>
</dbReference>
<dbReference type="Proteomes" id="UP000292702">
    <property type="component" value="Unassembled WGS sequence"/>
</dbReference>
<evidence type="ECO:0000313" key="5">
    <source>
        <dbReference type="Proteomes" id="UP000292702"/>
    </source>
</evidence>
<organism evidence="4 5">
    <name type="scientific">Steccherinum ochraceum</name>
    <dbReference type="NCBI Taxonomy" id="92696"/>
    <lineage>
        <taxon>Eukaryota</taxon>
        <taxon>Fungi</taxon>
        <taxon>Dikarya</taxon>
        <taxon>Basidiomycota</taxon>
        <taxon>Agaricomycotina</taxon>
        <taxon>Agaricomycetes</taxon>
        <taxon>Polyporales</taxon>
        <taxon>Steccherinaceae</taxon>
        <taxon>Steccherinum</taxon>
    </lineage>
</organism>
<evidence type="ECO:0000256" key="2">
    <source>
        <dbReference type="ARBA" id="ARBA00022898"/>
    </source>
</evidence>
<dbReference type="Pfam" id="PF01053">
    <property type="entry name" value="Cys_Met_Meta_PP"/>
    <property type="match status" value="1"/>
</dbReference>
<dbReference type="OrthoDB" id="10047078at2759"/>
<comment type="caution">
    <text evidence="4">The sequence shown here is derived from an EMBL/GenBank/DDBJ whole genome shotgun (WGS) entry which is preliminary data.</text>
</comment>
<sequence length="568" mass="62900">MSSASSARLGTEIPRGEPHALSVSLPTWSDNVAYVSGDESVINAMSTGYPRFFFHKKLLQLSEIILQNVKVAGSLSLLFPTNHAARECVAFLICCADAAYATAFAIHAVHIPLDETARMRAGRDTLDAYAVSFPPELKKLGKSFWQHTGMGITSRYAEDCLANIENPGVRYETVPLNSAQTGREINEKLYPEVNSMAQILQKRIASLALSGKSSDPRIESPLSAIGQSVLGAVDVYLYPSGMSAIWHAHQLVMSLKPGLKLVCFGFPYTDTVKVLEKWGPGCIFYGKHPDENLRELEAFLQTTPTPVAALFCESPSNPLLQSCNLPRLRELADTYNFLIVVDDTVGTFVNVNVLEYVDIVATSLSKLFSGGANVLGGSLVFNPSCKFYSKLKRLQSSLYKNDYYLPDLIQMEKNSRDFEHRVHQVDANARAICHFLRSRCLSFPQSSAQKLAIKDVFYPEWVTRENYDLVRRPGREDNFGHLFSLTFVSLEASEAFYDALSCAKGPSLGTNFTLCCPYTLLAHWGEREWAAEFGVEEGIVRVSTGMENVQVLMKWFESAVKAAEATLA</sequence>
<dbReference type="InterPro" id="IPR015421">
    <property type="entry name" value="PyrdxlP-dep_Trfase_major"/>
</dbReference>
<proteinExistence type="inferred from homology"/>
<dbReference type="EMBL" id="RWJN01000679">
    <property type="protein sequence ID" value="TCD60016.1"/>
    <property type="molecule type" value="Genomic_DNA"/>
</dbReference>
<keyword evidence="2 3" id="KW-0663">Pyridoxal phosphate</keyword>
<gene>
    <name evidence="4" type="ORF">EIP91_010867</name>
</gene>
<comment type="similarity">
    <text evidence="3">Belongs to the trans-sulfuration enzymes family.</text>
</comment>
<evidence type="ECO:0000313" key="4">
    <source>
        <dbReference type="EMBL" id="TCD60016.1"/>
    </source>
</evidence>
<dbReference type="PANTHER" id="PTHR42699:SF1">
    <property type="entry name" value="CYSTATHIONINE GAMMA-SYNTHASE-RELATED"/>
    <property type="match status" value="1"/>
</dbReference>
<dbReference type="STRING" id="92696.A0A4R0R294"/>
<evidence type="ECO:0008006" key="6">
    <source>
        <dbReference type="Google" id="ProtNLM"/>
    </source>
</evidence>
<dbReference type="InterPro" id="IPR051750">
    <property type="entry name" value="Trans-sulfuration_enzymes"/>
</dbReference>
<evidence type="ECO:0000256" key="1">
    <source>
        <dbReference type="ARBA" id="ARBA00001933"/>
    </source>
</evidence>
<dbReference type="InterPro" id="IPR015424">
    <property type="entry name" value="PyrdxlP-dep_Trfase"/>
</dbReference>
<dbReference type="GO" id="GO:0003962">
    <property type="term" value="F:cystathionine gamma-synthase activity"/>
    <property type="evidence" value="ECO:0007669"/>
    <property type="project" value="TreeGrafter"/>
</dbReference>
<dbReference type="AlphaFoldDB" id="A0A4R0R294"/>
<dbReference type="PANTHER" id="PTHR42699">
    <property type="match status" value="1"/>
</dbReference>
<dbReference type="InterPro" id="IPR000277">
    <property type="entry name" value="Cys/Met-Metab_PyrdxlP-dep_enz"/>
</dbReference>
<reference evidence="4 5" key="1">
    <citation type="submission" date="2018-11" db="EMBL/GenBank/DDBJ databases">
        <title>Genome assembly of Steccherinum ochraceum LE-BIN_3174, the white-rot fungus of the Steccherinaceae family (The Residual Polyporoid clade, Polyporales, Basidiomycota).</title>
        <authorList>
            <person name="Fedorova T.V."/>
            <person name="Glazunova O.A."/>
            <person name="Landesman E.O."/>
            <person name="Moiseenko K.V."/>
            <person name="Psurtseva N.V."/>
            <person name="Savinova O.S."/>
            <person name="Shakhova N.V."/>
            <person name="Tyazhelova T.V."/>
            <person name="Vasina D.V."/>
        </authorList>
    </citation>
    <scope>NUCLEOTIDE SEQUENCE [LARGE SCALE GENOMIC DNA]</scope>
    <source>
        <strain evidence="4 5">LE-BIN_3174</strain>
    </source>
</reference>
<dbReference type="GO" id="GO:0019346">
    <property type="term" value="P:transsulfuration"/>
    <property type="evidence" value="ECO:0007669"/>
    <property type="project" value="InterPro"/>
</dbReference>
<dbReference type="Gene3D" id="3.90.1150.10">
    <property type="entry name" value="Aspartate Aminotransferase, domain 1"/>
    <property type="match status" value="1"/>
</dbReference>
<dbReference type="GO" id="GO:0030170">
    <property type="term" value="F:pyridoxal phosphate binding"/>
    <property type="evidence" value="ECO:0007669"/>
    <property type="project" value="InterPro"/>
</dbReference>
<evidence type="ECO:0000256" key="3">
    <source>
        <dbReference type="RuleBase" id="RU362118"/>
    </source>
</evidence>